<organism evidence="5 6">
    <name type="scientific">Janibacter alkaliphilus</name>
    <dbReference type="NCBI Taxonomy" id="1069963"/>
    <lineage>
        <taxon>Bacteria</taxon>
        <taxon>Bacillati</taxon>
        <taxon>Actinomycetota</taxon>
        <taxon>Actinomycetes</taxon>
        <taxon>Micrococcales</taxon>
        <taxon>Intrasporangiaceae</taxon>
        <taxon>Janibacter</taxon>
    </lineage>
</organism>
<comment type="similarity">
    <text evidence="2">Belongs to the AB hydrolase superfamily. MetX family.</text>
</comment>
<comment type="subcellular location">
    <subcellularLocation>
        <location evidence="2">Cytoplasm</location>
    </subcellularLocation>
</comment>
<dbReference type="UniPathway" id="UPA00051">
    <property type="reaction ID" value="UER00074"/>
</dbReference>
<feature type="active site" evidence="2 3">
    <location>
        <position position="353"/>
    </location>
</feature>
<feature type="active site" description="Nucleophile" evidence="2 3">
    <location>
        <position position="164"/>
    </location>
</feature>
<dbReference type="PANTHER" id="PTHR32268:SF11">
    <property type="entry name" value="HOMOSERINE O-ACETYLTRANSFERASE"/>
    <property type="match status" value="1"/>
</dbReference>
<dbReference type="NCBIfam" id="NF001209">
    <property type="entry name" value="PRK00175.1"/>
    <property type="match status" value="1"/>
</dbReference>
<keyword evidence="2" id="KW-0963">Cytoplasm</keyword>
<dbReference type="InterPro" id="IPR008220">
    <property type="entry name" value="HAT_MetX-like"/>
</dbReference>
<keyword evidence="2" id="KW-0028">Amino-acid biosynthesis</keyword>
<comment type="function">
    <text evidence="2">Transfers an acetyl group from acetyl-CoA to L-homoserine, forming acetyl-L-homoserine.</text>
</comment>
<keyword evidence="2 5" id="KW-0012">Acyltransferase</keyword>
<feature type="binding site" evidence="2">
    <location>
        <position position="354"/>
    </location>
    <ligand>
        <name>substrate</name>
    </ligand>
</feature>
<feature type="binding site" evidence="2">
    <location>
        <position position="234"/>
    </location>
    <ligand>
        <name>substrate</name>
    </ligand>
</feature>
<evidence type="ECO:0000259" key="4">
    <source>
        <dbReference type="Pfam" id="PF00561"/>
    </source>
</evidence>
<sequence>MSITHQPPATGAACWRDGDDPGDRLFAHLGELTLESGVRLPEVTLAYETWGRLSPSGDNAVLVEHALTGDSHVAGGVGPGHPTPGWWTDLVGPGLPLDTDRWFVVAPNVLGGCQGSTGPSSPAPDGRPWGSRFPQVTVRDQVAAEARLAEQLGLRRWRAVLGGSMGGMRSLEWVTSHPDRVQAALVLASTGYASAEQIGWSQAQILAIRNDPDFADGDYYGTGRSPEAGLAIARQIAHVTYRSELELHERFGRDEQPGGAGRRFAVESYLDHHGAKLAARFDANSYIALSEAMNSHDVGRGRGGLQAALAPFAGRLVVAPIDSDRLYPPRLSEEIVAASPSAELRPVRSLVGHDAFLTESDQVGRIIRDLLG</sequence>
<comment type="catalytic activity">
    <reaction evidence="2">
        <text>L-homoserine + acetyl-CoA = O-acetyl-L-homoserine + CoA</text>
        <dbReference type="Rhea" id="RHEA:13701"/>
        <dbReference type="ChEBI" id="CHEBI:57287"/>
        <dbReference type="ChEBI" id="CHEBI:57288"/>
        <dbReference type="ChEBI" id="CHEBI:57476"/>
        <dbReference type="ChEBI" id="CHEBI:57716"/>
        <dbReference type="EC" id="2.3.1.31"/>
    </reaction>
</comment>
<dbReference type="HAMAP" id="MF_00296">
    <property type="entry name" value="MetX_acyltransf"/>
    <property type="match status" value="1"/>
</dbReference>
<dbReference type="InterPro" id="IPR000073">
    <property type="entry name" value="AB_hydrolase_1"/>
</dbReference>
<name>A0A852X4A9_9MICO</name>
<reference evidence="5 6" key="1">
    <citation type="submission" date="2020-07" db="EMBL/GenBank/DDBJ databases">
        <title>Sequencing the genomes of 1000 actinobacteria strains.</title>
        <authorList>
            <person name="Klenk H.-P."/>
        </authorList>
    </citation>
    <scope>NUCLEOTIDE SEQUENCE [LARGE SCALE GENOMIC DNA]</scope>
    <source>
        <strain evidence="5 6">DSM 24723</strain>
    </source>
</reference>
<evidence type="ECO:0000256" key="3">
    <source>
        <dbReference type="PIRSR" id="PIRSR000443-1"/>
    </source>
</evidence>
<evidence type="ECO:0000313" key="6">
    <source>
        <dbReference type="Proteomes" id="UP000592181"/>
    </source>
</evidence>
<keyword evidence="1 2" id="KW-0808">Transferase</keyword>
<evidence type="ECO:0000256" key="2">
    <source>
        <dbReference type="HAMAP-Rule" id="MF_00296"/>
    </source>
</evidence>
<feature type="domain" description="AB hydrolase-1" evidence="4">
    <location>
        <begin position="59"/>
        <end position="359"/>
    </location>
</feature>
<dbReference type="NCBIfam" id="TIGR01392">
    <property type="entry name" value="homoserO_Ac_trn"/>
    <property type="match status" value="1"/>
</dbReference>
<dbReference type="EC" id="2.3.1.31" evidence="2"/>
<evidence type="ECO:0000256" key="1">
    <source>
        <dbReference type="ARBA" id="ARBA00022679"/>
    </source>
</evidence>
<dbReference type="EMBL" id="JACBZX010000001">
    <property type="protein sequence ID" value="NYG37729.1"/>
    <property type="molecule type" value="Genomic_DNA"/>
</dbReference>
<feature type="active site" evidence="2 3">
    <location>
        <position position="324"/>
    </location>
</feature>
<dbReference type="GO" id="GO:0009092">
    <property type="term" value="P:homoserine metabolic process"/>
    <property type="evidence" value="ECO:0007669"/>
    <property type="project" value="TreeGrafter"/>
</dbReference>
<evidence type="ECO:0000313" key="5">
    <source>
        <dbReference type="EMBL" id="NYG37729.1"/>
    </source>
</evidence>
<dbReference type="GO" id="GO:0004414">
    <property type="term" value="F:homoserine O-acetyltransferase activity"/>
    <property type="evidence" value="ECO:0007669"/>
    <property type="project" value="UniProtKB-UniRule"/>
</dbReference>
<accession>A0A852X4A9</accession>
<dbReference type="GO" id="GO:0005737">
    <property type="term" value="C:cytoplasm"/>
    <property type="evidence" value="ECO:0007669"/>
    <property type="project" value="UniProtKB-SubCell"/>
</dbReference>
<protein>
    <recommendedName>
        <fullName evidence="2">Homoserine O-acetyltransferase</fullName>
        <shortName evidence="2">HAT</shortName>
        <ecNumber evidence="2">2.3.1.31</ecNumber>
    </recommendedName>
    <alternativeName>
        <fullName evidence="2">Homoserine transacetylase</fullName>
        <shortName evidence="2">HTA</shortName>
    </alternativeName>
</protein>
<dbReference type="SUPFAM" id="SSF53474">
    <property type="entry name" value="alpha/beta-Hydrolases"/>
    <property type="match status" value="1"/>
</dbReference>
<dbReference type="Pfam" id="PF00561">
    <property type="entry name" value="Abhydrolase_1"/>
    <property type="match status" value="1"/>
</dbReference>
<dbReference type="Proteomes" id="UP000592181">
    <property type="component" value="Unassembled WGS sequence"/>
</dbReference>
<gene>
    <name evidence="2" type="primary">metXA</name>
    <name evidence="5" type="ORF">BJY28_002198</name>
</gene>
<comment type="pathway">
    <text evidence="2">Amino-acid biosynthesis; L-methionine biosynthesis via de novo pathway; O-acetyl-L-homoserine from L-homoserine: step 1/1.</text>
</comment>
<comment type="caution">
    <text evidence="2">Lacks conserved residue(s) required for the propagation of feature annotation.</text>
</comment>
<keyword evidence="6" id="KW-1185">Reference proteome</keyword>
<dbReference type="Gene3D" id="3.40.50.1820">
    <property type="entry name" value="alpha/beta hydrolase"/>
    <property type="match status" value="1"/>
</dbReference>
<dbReference type="RefSeq" id="WP_179463052.1">
    <property type="nucleotide sequence ID" value="NZ_JACBZX010000001.1"/>
</dbReference>
<dbReference type="AlphaFoldDB" id="A0A852X4A9"/>
<dbReference type="GO" id="GO:0009086">
    <property type="term" value="P:methionine biosynthetic process"/>
    <property type="evidence" value="ECO:0007669"/>
    <property type="project" value="UniProtKB-UniRule"/>
</dbReference>
<comment type="caution">
    <text evidence="5">The sequence shown here is derived from an EMBL/GenBank/DDBJ whole genome shotgun (WGS) entry which is preliminary data.</text>
</comment>
<proteinExistence type="inferred from homology"/>
<dbReference type="PANTHER" id="PTHR32268">
    <property type="entry name" value="HOMOSERINE O-ACETYLTRANSFERASE"/>
    <property type="match status" value="1"/>
</dbReference>
<dbReference type="InterPro" id="IPR029058">
    <property type="entry name" value="AB_hydrolase_fold"/>
</dbReference>
<keyword evidence="2" id="KW-0486">Methionine biosynthesis</keyword>
<comment type="subunit">
    <text evidence="2">Homodimer.</text>
</comment>
<dbReference type="PIRSF" id="PIRSF000443">
    <property type="entry name" value="Homoser_Ac_trans"/>
    <property type="match status" value="1"/>
</dbReference>